<dbReference type="InParanoid" id="F2U596"/>
<accession>F2U596</accession>
<gene>
    <name evidence="3" type="ORF">PTSG_03462</name>
</gene>
<organism evidence="4">
    <name type="scientific">Salpingoeca rosetta (strain ATCC 50818 / BSB-021)</name>
    <dbReference type="NCBI Taxonomy" id="946362"/>
    <lineage>
        <taxon>Eukaryota</taxon>
        <taxon>Choanoflagellata</taxon>
        <taxon>Craspedida</taxon>
        <taxon>Salpingoecidae</taxon>
        <taxon>Salpingoeca</taxon>
    </lineage>
</organism>
<evidence type="ECO:0000256" key="1">
    <source>
        <dbReference type="SAM" id="MobiDB-lite"/>
    </source>
</evidence>
<dbReference type="RefSeq" id="XP_004996047.1">
    <property type="nucleotide sequence ID" value="XM_004995990.1"/>
</dbReference>
<feature type="domain" description="UBP-type" evidence="2">
    <location>
        <begin position="152"/>
        <end position="209"/>
    </location>
</feature>
<dbReference type="Pfam" id="PF02148">
    <property type="entry name" value="zf-UBP"/>
    <property type="match status" value="1"/>
</dbReference>
<dbReference type="Gene3D" id="3.30.40.10">
    <property type="entry name" value="Zinc/RING finger domain, C3HC4 (zinc finger)"/>
    <property type="match status" value="1"/>
</dbReference>
<dbReference type="EMBL" id="GL832961">
    <property type="protein sequence ID" value="EGD82812.1"/>
    <property type="molecule type" value="Genomic_DNA"/>
</dbReference>
<dbReference type="AlphaFoldDB" id="F2U596"/>
<feature type="region of interest" description="Disordered" evidence="1">
    <location>
        <begin position="93"/>
        <end position="112"/>
    </location>
</feature>
<proteinExistence type="predicted"/>
<reference evidence="3" key="1">
    <citation type="submission" date="2009-08" db="EMBL/GenBank/DDBJ databases">
        <title>Annotation of Salpingoeca rosetta.</title>
        <authorList>
            <consortium name="The Broad Institute Genome Sequencing Platform"/>
            <person name="Russ C."/>
            <person name="Cuomo C."/>
            <person name="Burger G."/>
            <person name="Gray M.W."/>
            <person name="Holland P.W.H."/>
            <person name="King N."/>
            <person name="Lang F.B.F."/>
            <person name="Roger A.J."/>
            <person name="Ruiz-Trillo I."/>
            <person name="Young S.K."/>
            <person name="Zeng Q."/>
            <person name="Gargeya S."/>
            <person name="Alvarado L."/>
            <person name="Berlin A."/>
            <person name="Chapman S.B."/>
            <person name="Chen Z."/>
            <person name="Freedman E."/>
            <person name="Gellesch M."/>
            <person name="Goldberg J."/>
            <person name="Griggs A."/>
            <person name="Gujja S."/>
            <person name="Heilman E."/>
            <person name="Heiman D."/>
            <person name="Howarth C."/>
            <person name="Mehta T."/>
            <person name="Neiman D."/>
            <person name="Pearson M."/>
            <person name="Roberts A."/>
            <person name="Saif S."/>
            <person name="Shea T."/>
            <person name="Shenoy N."/>
            <person name="Sisk P."/>
            <person name="Stolte C."/>
            <person name="Sykes S."/>
            <person name="White J."/>
            <person name="Yandava C."/>
            <person name="Haas B."/>
            <person name="Nusbaum C."/>
            <person name="Birren B."/>
        </authorList>
    </citation>
    <scope>NUCLEOTIDE SEQUENCE [LARGE SCALE GENOMIC DNA]</scope>
    <source>
        <strain evidence="3">ATCC 50818</strain>
    </source>
</reference>
<sequence length="297" mass="31759">MACQHLQPCERPKAINVLKAYVHLLKPSVQAAHAANTLGNSSINDDDVMARATASADLHHPTSSLHQHAHSPPPDLLEPASCHLFGIDGLSDLLPPAHSEPPSRAQSATPHASDMSSLLAFRTDSNSNSRAAPAAFGGGSGGGRSWSPPVACDTCNVAEQHMTFICLDCVHITCLHHYADHMHQSGHSFFLAPDHRQLFCASCADFTYSDIVAHAIEVATLYLAKDVPYNLCDDTVLQTCSRYNSDGCAKTACVCFAQQATLTAGQGQIQAHPCTIIITTITITSINSTVLMSTRHR</sequence>
<dbReference type="InterPro" id="IPR013083">
    <property type="entry name" value="Znf_RING/FYVE/PHD"/>
</dbReference>
<keyword evidence="4" id="KW-1185">Reference proteome</keyword>
<dbReference type="Proteomes" id="UP000007799">
    <property type="component" value="Unassembled WGS sequence"/>
</dbReference>
<dbReference type="GO" id="GO:0008270">
    <property type="term" value="F:zinc ion binding"/>
    <property type="evidence" value="ECO:0007669"/>
    <property type="project" value="InterPro"/>
</dbReference>
<dbReference type="OrthoDB" id="47475at2759"/>
<name>F2U596_SALR5</name>
<dbReference type="InterPro" id="IPR001607">
    <property type="entry name" value="Znf_UBP"/>
</dbReference>
<dbReference type="SUPFAM" id="SSF57850">
    <property type="entry name" value="RING/U-box"/>
    <property type="match status" value="1"/>
</dbReference>
<protein>
    <recommendedName>
        <fullName evidence="2">UBP-type domain-containing protein</fullName>
    </recommendedName>
</protein>
<dbReference type="KEGG" id="sre:PTSG_03462"/>
<dbReference type="GeneID" id="16076633"/>
<evidence type="ECO:0000313" key="4">
    <source>
        <dbReference type="Proteomes" id="UP000007799"/>
    </source>
</evidence>
<evidence type="ECO:0000259" key="2">
    <source>
        <dbReference type="Pfam" id="PF02148"/>
    </source>
</evidence>
<evidence type="ECO:0000313" key="3">
    <source>
        <dbReference type="EMBL" id="EGD82812.1"/>
    </source>
</evidence>